<reference evidence="11" key="2">
    <citation type="journal article" date="2019" name="BMC Genomics">
        <title>De novo transcriptome assembly of the cubomedusa Tripedalia cystophora, including the analysis of a set of genes involved in peptidergic neurotransmission.</title>
        <authorList>
            <person name="Nielsen S.K."/>
            <person name="Koch T.L."/>
            <person name="Hauser F."/>
            <person name="Garm A."/>
            <person name="Grimmelikhuijzen C.J."/>
        </authorList>
    </citation>
    <scope>NUCLEOTIDE SEQUENCE</scope>
</reference>
<evidence type="ECO:0000256" key="2">
    <source>
        <dbReference type="ARBA" id="ARBA00022692"/>
    </source>
</evidence>
<keyword evidence="11" id="KW-0527">Neuropeptide</keyword>
<feature type="transmembrane region" description="Helical" evidence="9">
    <location>
        <begin position="239"/>
        <end position="260"/>
    </location>
</feature>
<feature type="transmembrane region" description="Helical" evidence="9">
    <location>
        <begin position="78"/>
        <end position="101"/>
    </location>
</feature>
<dbReference type="PANTHER" id="PTHR45695:SF9">
    <property type="entry name" value="LEUCOKININ RECEPTOR"/>
    <property type="match status" value="1"/>
</dbReference>
<evidence type="ECO:0000256" key="5">
    <source>
        <dbReference type="ARBA" id="ARBA00023136"/>
    </source>
</evidence>
<feature type="transmembrane region" description="Helical" evidence="9">
    <location>
        <begin position="113"/>
        <end position="134"/>
    </location>
</feature>
<proteinExistence type="evidence at transcript level"/>
<keyword evidence="6 8" id="KW-0675">Receptor</keyword>
<dbReference type="GO" id="GO:0004930">
    <property type="term" value="F:G protein-coupled receptor activity"/>
    <property type="evidence" value="ECO:0007669"/>
    <property type="project" value="UniProtKB-KW"/>
</dbReference>
<dbReference type="GO" id="GO:0005886">
    <property type="term" value="C:plasma membrane"/>
    <property type="evidence" value="ECO:0007669"/>
    <property type="project" value="TreeGrafter"/>
</dbReference>
<dbReference type="PRINTS" id="PR00237">
    <property type="entry name" value="GPCRRHODOPSN"/>
</dbReference>
<evidence type="ECO:0000256" key="9">
    <source>
        <dbReference type="SAM" id="Phobius"/>
    </source>
</evidence>
<evidence type="ECO:0000256" key="8">
    <source>
        <dbReference type="RuleBase" id="RU000688"/>
    </source>
</evidence>
<protein>
    <submittedName>
        <fullName evidence="11">Neuropeptide-like GPCR</fullName>
    </submittedName>
</protein>
<evidence type="ECO:0000256" key="6">
    <source>
        <dbReference type="ARBA" id="ARBA00023170"/>
    </source>
</evidence>
<comment type="subcellular location">
    <subcellularLocation>
        <location evidence="1">Membrane</location>
        <topology evidence="1">Multi-pass membrane protein</topology>
    </subcellularLocation>
</comment>
<feature type="domain" description="G-protein coupled receptors family 1 profile" evidence="10">
    <location>
        <begin position="93"/>
        <end position="355"/>
    </location>
</feature>
<evidence type="ECO:0000256" key="4">
    <source>
        <dbReference type="ARBA" id="ARBA00023040"/>
    </source>
</evidence>
<keyword evidence="7 8" id="KW-0807">Transducer</keyword>
<keyword evidence="3 9" id="KW-1133">Transmembrane helix</keyword>
<dbReference type="GO" id="GO:0007218">
    <property type="term" value="P:neuropeptide signaling pathway"/>
    <property type="evidence" value="ECO:0007669"/>
    <property type="project" value="UniProtKB-KW"/>
</dbReference>
<evidence type="ECO:0000313" key="11">
    <source>
        <dbReference type="EMBL" id="QBS47870.1"/>
    </source>
</evidence>
<name>A0A4D5XWA7_TRICY</name>
<dbReference type="PROSITE" id="PS50262">
    <property type="entry name" value="G_PROTEIN_RECEP_F1_2"/>
    <property type="match status" value="1"/>
</dbReference>
<keyword evidence="5 9" id="KW-0472">Membrane</keyword>
<accession>A0A4D5XWA7</accession>
<evidence type="ECO:0000259" key="10">
    <source>
        <dbReference type="PROSITE" id="PS50262"/>
    </source>
</evidence>
<dbReference type="SUPFAM" id="SSF81321">
    <property type="entry name" value="Family A G protein-coupled receptor-like"/>
    <property type="match status" value="1"/>
</dbReference>
<keyword evidence="2 8" id="KW-0812">Transmembrane</keyword>
<feature type="transmembrane region" description="Helical" evidence="9">
    <location>
        <begin position="296"/>
        <end position="316"/>
    </location>
</feature>
<feature type="transmembrane region" description="Helical" evidence="9">
    <location>
        <begin position="336"/>
        <end position="358"/>
    </location>
</feature>
<keyword evidence="4 8" id="KW-0297">G-protein coupled receptor</keyword>
<organism evidence="11">
    <name type="scientific">Tripedalia cystophora</name>
    <name type="common">Mangrove box jellyfish</name>
    <dbReference type="NCBI Taxonomy" id="6141"/>
    <lineage>
        <taxon>Eukaryota</taxon>
        <taxon>Metazoa</taxon>
        <taxon>Cnidaria</taxon>
        <taxon>Cubozoa</taxon>
        <taxon>Carybdeida</taxon>
        <taxon>Tripedaliidae</taxon>
        <taxon>Tripedalia</taxon>
    </lineage>
</organism>
<dbReference type="InterPro" id="IPR000276">
    <property type="entry name" value="GPCR_Rhodpsn"/>
</dbReference>
<dbReference type="PANTHER" id="PTHR45695">
    <property type="entry name" value="LEUCOKININ RECEPTOR-RELATED"/>
    <property type="match status" value="1"/>
</dbReference>
<sequence>MEECGSNVFDLPPSVNATLFFGLLSQGSVLEAIKLLPPEWISRLSSNSSGLVPVKKNCTISGPKPSTLFSTDVTLITVYAWILLLTSVVGIVGNALVMVVYCSRPKELTAYKWSLVHLAACDLCFSILQVIGAMPSLQQIHWPYGNVGCKLLKGSIQLGGMVAVGTLLVIAMERYIGVLMPLRRGNRGRRTAVALAVVWVISLLSLIPALISYRYDPTEKECSEKWNHSGLKTTHGYLYGYYLLIVFFVFPMACITFSYVKIGRFLWQAREKNELLYGNLSPDVVERRRNEDRRRIRVLLAVVVAFSLCVLPRRIFWVVVQHVDLSSLPLHSYYGLIYAGMLPYPFHVAVNPIIYSLVDVRFRENAKVMMLSVIRSCARYRETPKKQVNIQMAVKTRKETTSMWMEDEKV</sequence>
<dbReference type="InterPro" id="IPR017452">
    <property type="entry name" value="GPCR_Rhodpsn_7TM"/>
</dbReference>
<dbReference type="EMBL" id="MH644094">
    <property type="protein sequence ID" value="QBS47870.1"/>
    <property type="molecule type" value="mRNA"/>
</dbReference>
<dbReference type="PROSITE" id="PS00237">
    <property type="entry name" value="G_PROTEIN_RECEP_F1_1"/>
    <property type="match status" value="1"/>
</dbReference>
<dbReference type="Gene3D" id="1.20.1070.10">
    <property type="entry name" value="Rhodopsin 7-helix transmembrane proteins"/>
    <property type="match status" value="1"/>
</dbReference>
<reference evidence="11" key="1">
    <citation type="submission" date="2018-07" db="EMBL/GenBank/DDBJ databases">
        <authorList>
            <person name="Nielsen S.K.D."/>
            <person name="Koch T.L."/>
            <person name="Hauser F."/>
            <person name="Garm A.L."/>
            <person name="Grimmelikhuijzen C.J.P."/>
        </authorList>
    </citation>
    <scope>NUCLEOTIDE SEQUENCE</scope>
</reference>
<evidence type="ECO:0000256" key="3">
    <source>
        <dbReference type="ARBA" id="ARBA00022989"/>
    </source>
</evidence>
<dbReference type="Pfam" id="PF00001">
    <property type="entry name" value="7tm_1"/>
    <property type="match status" value="1"/>
</dbReference>
<comment type="similarity">
    <text evidence="8">Belongs to the G-protein coupled receptor 1 family.</text>
</comment>
<dbReference type="AlphaFoldDB" id="A0A4D5XWA7"/>
<dbReference type="CDD" id="cd00637">
    <property type="entry name" value="7tm_classA_rhodopsin-like"/>
    <property type="match status" value="1"/>
</dbReference>
<evidence type="ECO:0000256" key="1">
    <source>
        <dbReference type="ARBA" id="ARBA00004141"/>
    </source>
</evidence>
<evidence type="ECO:0000256" key="7">
    <source>
        <dbReference type="ARBA" id="ARBA00023224"/>
    </source>
</evidence>
<feature type="transmembrane region" description="Helical" evidence="9">
    <location>
        <begin position="192"/>
        <end position="211"/>
    </location>
</feature>
<feature type="transmembrane region" description="Helical" evidence="9">
    <location>
        <begin position="154"/>
        <end position="171"/>
    </location>
</feature>